<evidence type="ECO:0000256" key="8">
    <source>
        <dbReference type="SAM" id="SignalP"/>
    </source>
</evidence>
<accession>A0A4S9ZH06</accession>
<feature type="active site" description="O-isoaspartyl threonine intermediate" evidence="5">
    <location>
        <position position="45"/>
    </location>
</feature>
<evidence type="ECO:0000256" key="7">
    <source>
        <dbReference type="RuleBase" id="RU004456"/>
    </source>
</evidence>
<feature type="domain" description="L-asparaginase N-terminal" evidence="9">
    <location>
        <begin position="36"/>
        <end position="221"/>
    </location>
</feature>
<evidence type="ECO:0000256" key="6">
    <source>
        <dbReference type="PROSITE-ProRule" id="PRU10099"/>
    </source>
</evidence>
<dbReference type="EC" id="3.5.1.1" evidence="2"/>
<evidence type="ECO:0000259" key="9">
    <source>
        <dbReference type="Pfam" id="PF00710"/>
    </source>
</evidence>
<keyword evidence="8" id="KW-0732">Signal</keyword>
<dbReference type="PANTHER" id="PTHR11707:SF28">
    <property type="entry name" value="60 KDA LYSOPHOSPHOLIPASE"/>
    <property type="match status" value="1"/>
</dbReference>
<proteinExistence type="inferred from homology"/>
<dbReference type="NCBIfam" id="TIGR00520">
    <property type="entry name" value="asnASE_II"/>
    <property type="match status" value="1"/>
</dbReference>
<dbReference type="PANTHER" id="PTHR11707">
    <property type="entry name" value="L-ASPARAGINASE"/>
    <property type="match status" value="1"/>
</dbReference>
<dbReference type="CDD" id="cd08964">
    <property type="entry name" value="L-asparaginase_II"/>
    <property type="match status" value="1"/>
</dbReference>
<reference evidence="11 12" key="1">
    <citation type="submission" date="2018-10" db="EMBL/GenBank/DDBJ databases">
        <title>Fifty Aureobasidium pullulans genomes reveal a recombining polyextremotolerant generalist.</title>
        <authorList>
            <person name="Gostincar C."/>
            <person name="Turk M."/>
            <person name="Zajc J."/>
            <person name="Gunde-Cimerman N."/>
        </authorList>
    </citation>
    <scope>NUCLEOTIDE SEQUENCE [LARGE SCALE GENOMIC DNA]</scope>
    <source>
        <strain evidence="11 12">EXF-3863</strain>
    </source>
</reference>
<evidence type="ECO:0000259" key="10">
    <source>
        <dbReference type="Pfam" id="PF17763"/>
    </source>
</evidence>
<dbReference type="FunFam" id="3.40.50.1170:FF:000001">
    <property type="entry name" value="L-asparaginase 2"/>
    <property type="match status" value="1"/>
</dbReference>
<dbReference type="Gene3D" id="3.40.50.40">
    <property type="match status" value="1"/>
</dbReference>
<comment type="catalytic activity">
    <reaction evidence="4">
        <text>L-asparagine + H2O = L-aspartate + NH4(+)</text>
        <dbReference type="Rhea" id="RHEA:21016"/>
        <dbReference type="ChEBI" id="CHEBI:15377"/>
        <dbReference type="ChEBI" id="CHEBI:28938"/>
        <dbReference type="ChEBI" id="CHEBI:29991"/>
        <dbReference type="ChEBI" id="CHEBI:58048"/>
        <dbReference type="EC" id="3.5.1.1"/>
    </reaction>
</comment>
<dbReference type="GO" id="GO:0006530">
    <property type="term" value="P:L-asparagine catabolic process"/>
    <property type="evidence" value="ECO:0007669"/>
    <property type="project" value="UniProtKB-ARBA"/>
</dbReference>
<dbReference type="PIRSF" id="PIRSF500176">
    <property type="entry name" value="L_ASNase"/>
    <property type="match status" value="1"/>
</dbReference>
<dbReference type="Proteomes" id="UP000308005">
    <property type="component" value="Unassembled WGS sequence"/>
</dbReference>
<evidence type="ECO:0000256" key="4">
    <source>
        <dbReference type="ARBA" id="ARBA00049366"/>
    </source>
</evidence>
<dbReference type="EMBL" id="QZBM01000983">
    <property type="protein sequence ID" value="THZ08500.1"/>
    <property type="molecule type" value="Genomic_DNA"/>
</dbReference>
<evidence type="ECO:0000256" key="3">
    <source>
        <dbReference type="ARBA" id="ARBA00022801"/>
    </source>
</evidence>
<organism evidence="11 12">
    <name type="scientific">Aureobasidium pullulans</name>
    <name type="common">Black yeast</name>
    <name type="synonym">Pullularia pullulans</name>
    <dbReference type="NCBI Taxonomy" id="5580"/>
    <lineage>
        <taxon>Eukaryota</taxon>
        <taxon>Fungi</taxon>
        <taxon>Dikarya</taxon>
        <taxon>Ascomycota</taxon>
        <taxon>Pezizomycotina</taxon>
        <taxon>Dothideomycetes</taxon>
        <taxon>Dothideomycetidae</taxon>
        <taxon>Dothideales</taxon>
        <taxon>Saccotheciaceae</taxon>
        <taxon>Aureobasidium</taxon>
    </lineage>
</organism>
<dbReference type="PROSITE" id="PS00144">
    <property type="entry name" value="ASN_GLN_ASE_1"/>
    <property type="match status" value="1"/>
</dbReference>
<dbReference type="InterPro" id="IPR040919">
    <property type="entry name" value="Asparaginase_C"/>
</dbReference>
<dbReference type="AlphaFoldDB" id="A0A4S9ZH06"/>
<feature type="active site" evidence="6">
    <location>
        <position position="45"/>
    </location>
</feature>
<keyword evidence="3" id="KW-0378">Hydrolase</keyword>
<feature type="chain" id="PRO_5043198055" description="asparaginase" evidence="8">
    <location>
        <begin position="21"/>
        <end position="361"/>
    </location>
</feature>
<dbReference type="InterPro" id="IPR037152">
    <property type="entry name" value="L-asparaginase_N_sf"/>
</dbReference>
<dbReference type="PROSITE" id="PS51732">
    <property type="entry name" value="ASN_GLN_ASE_3"/>
    <property type="match status" value="1"/>
</dbReference>
<sequence length="361" mass="38224">MSLPILTWLVFTLSITGACATSAEYTTPNFNQTLSNVTIFTTGGTIAEAGSSATQTTNYGTPNSTFDELLAAVPELAQIANVKGSAVASVDSQNINSTILLDLALRITVELSKVDVQGVVVTHGSDTLEETAFFLDLTINSTKPVVVVGSMRPSSALSADGPLNLYQAVKLAASASARGRGTMVTLNDRISSAYYVSKTNANALDTFIAKEQGQLGFFLNQIPIFYYEKSTPYGKPNFNASSLVQLPKVDILYAHIDMDPALVNASIAAGAKGIVFAGTGAGNVPTTVEERARVMNSECGVPMVFTTRTMNGFVPRSDTESWEIAGADLNPQKARILLQLALSDAPGMDEVASLFNPLQPY</sequence>
<dbReference type="InterPro" id="IPR027473">
    <property type="entry name" value="L-asparaginase_C"/>
</dbReference>
<evidence type="ECO:0000313" key="12">
    <source>
        <dbReference type="Proteomes" id="UP000308005"/>
    </source>
</evidence>
<comment type="similarity">
    <text evidence="1 7">Belongs to the asparaginase 1 family.</text>
</comment>
<dbReference type="InterPro" id="IPR027474">
    <property type="entry name" value="L-asparaginase_N"/>
</dbReference>
<dbReference type="InterPro" id="IPR020827">
    <property type="entry name" value="Asparaginase/glutaminase_AS1"/>
</dbReference>
<feature type="signal peptide" evidence="8">
    <location>
        <begin position="1"/>
        <end position="20"/>
    </location>
</feature>
<dbReference type="InterPro" id="IPR004550">
    <property type="entry name" value="AsnASE_II"/>
</dbReference>
<dbReference type="Pfam" id="PF17763">
    <property type="entry name" value="Asparaginase_C"/>
    <property type="match status" value="1"/>
</dbReference>
<protein>
    <recommendedName>
        <fullName evidence="2">asparaginase</fullName>
        <ecNumber evidence="2">3.5.1.1</ecNumber>
    </recommendedName>
</protein>
<dbReference type="PIRSF" id="PIRSF001220">
    <property type="entry name" value="L-ASNase_gatD"/>
    <property type="match status" value="1"/>
</dbReference>
<dbReference type="InterPro" id="IPR036152">
    <property type="entry name" value="Asp/glu_Ase-like_sf"/>
</dbReference>
<evidence type="ECO:0000313" key="11">
    <source>
        <dbReference type="EMBL" id="THZ08500.1"/>
    </source>
</evidence>
<dbReference type="SMART" id="SM00870">
    <property type="entry name" value="Asparaginase"/>
    <property type="match status" value="1"/>
</dbReference>
<feature type="domain" description="Asparaginase/glutaminase C-terminal" evidence="10">
    <location>
        <begin position="248"/>
        <end position="355"/>
    </location>
</feature>
<evidence type="ECO:0000256" key="1">
    <source>
        <dbReference type="ARBA" id="ARBA00010518"/>
    </source>
</evidence>
<dbReference type="SUPFAM" id="SSF53774">
    <property type="entry name" value="Glutaminase/Asparaginase"/>
    <property type="match status" value="1"/>
</dbReference>
<dbReference type="GO" id="GO:0004067">
    <property type="term" value="F:asparaginase activity"/>
    <property type="evidence" value="ECO:0007669"/>
    <property type="project" value="UniProtKB-UniRule"/>
</dbReference>
<evidence type="ECO:0000256" key="2">
    <source>
        <dbReference type="ARBA" id="ARBA00012920"/>
    </source>
</evidence>
<evidence type="ECO:0000256" key="5">
    <source>
        <dbReference type="PIRSR" id="PIRSR001220-1"/>
    </source>
</evidence>
<name>A0A4S9ZH06_AURPU</name>
<dbReference type="Gene3D" id="3.40.50.1170">
    <property type="entry name" value="L-asparaginase, N-terminal domain"/>
    <property type="match status" value="1"/>
</dbReference>
<dbReference type="PRINTS" id="PR00139">
    <property type="entry name" value="ASNGLNASE"/>
</dbReference>
<dbReference type="InterPro" id="IPR006034">
    <property type="entry name" value="Asparaginase/glutaminase-like"/>
</dbReference>
<comment type="caution">
    <text evidence="11">The sequence shown here is derived from an EMBL/GenBank/DDBJ whole genome shotgun (WGS) entry which is preliminary data.</text>
</comment>
<gene>
    <name evidence="11" type="ORF">D6C91_10105</name>
</gene>
<dbReference type="Pfam" id="PF00710">
    <property type="entry name" value="Asparaginase"/>
    <property type="match status" value="1"/>
</dbReference>